<dbReference type="Gene3D" id="3.40.50.150">
    <property type="entry name" value="Vaccinia Virus protein VP39"/>
    <property type="match status" value="1"/>
</dbReference>
<dbReference type="GO" id="GO:0008757">
    <property type="term" value="F:S-adenosylmethionine-dependent methyltransferase activity"/>
    <property type="evidence" value="ECO:0007669"/>
    <property type="project" value="InterPro"/>
</dbReference>
<dbReference type="OrthoDB" id="9757640at2"/>
<evidence type="ECO:0000313" key="2">
    <source>
        <dbReference type="EMBL" id="KPL81242.1"/>
    </source>
</evidence>
<dbReference type="CDD" id="cd02440">
    <property type="entry name" value="AdoMet_MTases"/>
    <property type="match status" value="1"/>
</dbReference>
<organism evidence="2 3">
    <name type="scientific">Herpetosiphon geysericola</name>
    <dbReference type="NCBI Taxonomy" id="70996"/>
    <lineage>
        <taxon>Bacteria</taxon>
        <taxon>Bacillati</taxon>
        <taxon>Chloroflexota</taxon>
        <taxon>Chloroflexia</taxon>
        <taxon>Herpetosiphonales</taxon>
        <taxon>Herpetosiphonaceae</taxon>
        <taxon>Herpetosiphon</taxon>
    </lineage>
</organism>
<dbReference type="RefSeq" id="WP_054536507.1">
    <property type="nucleotide sequence ID" value="NZ_LGKP01000035.1"/>
</dbReference>
<dbReference type="PANTHER" id="PTHR42912:SF85">
    <property type="entry name" value="METHYLTRANSFERASE TYPE 11"/>
    <property type="match status" value="1"/>
</dbReference>
<accession>A0A0N8GPL6</accession>
<dbReference type="Pfam" id="PF08241">
    <property type="entry name" value="Methyltransf_11"/>
    <property type="match status" value="1"/>
</dbReference>
<protein>
    <recommendedName>
        <fullName evidence="1">Methyltransferase type 11 domain-containing protein</fullName>
    </recommendedName>
</protein>
<gene>
    <name evidence="2" type="ORF">SE18_21410</name>
</gene>
<dbReference type="PANTHER" id="PTHR42912">
    <property type="entry name" value="METHYLTRANSFERASE"/>
    <property type="match status" value="1"/>
</dbReference>
<dbReference type="AlphaFoldDB" id="A0A0N8GPL6"/>
<keyword evidence="3" id="KW-1185">Reference proteome</keyword>
<proteinExistence type="predicted"/>
<evidence type="ECO:0000313" key="3">
    <source>
        <dbReference type="Proteomes" id="UP000050277"/>
    </source>
</evidence>
<dbReference type="InterPro" id="IPR013216">
    <property type="entry name" value="Methyltransf_11"/>
</dbReference>
<dbReference type="EMBL" id="LGKP01000035">
    <property type="protein sequence ID" value="KPL81242.1"/>
    <property type="molecule type" value="Genomic_DNA"/>
</dbReference>
<dbReference type="Proteomes" id="UP000050277">
    <property type="component" value="Unassembled WGS sequence"/>
</dbReference>
<evidence type="ECO:0000259" key="1">
    <source>
        <dbReference type="Pfam" id="PF08241"/>
    </source>
</evidence>
<name>A0A0N8GPL6_9CHLR</name>
<sequence length="251" mass="28374">MEDIEYSVMAAVEEQHWWYVGMRHIAQAWLDQLPVHRAWRALDAGCGTAGNVAYLLGDYGPAYGLDLMQAAVQLGRKKTDAPLTQGSVLTLPYRDASFDLVTSFEVLYHRAVPDEVAALQEIYRVLKPGGWVLLRMPAYHWLYSAHDRSVHTRRRYTNKEVQQLLRAADFTIERSSYINSLLFPLILVQRLIERIRPSAPTSDSAMQLPSRLANKLFGAAMNFEARWLESGAGFPFGLSILTLAQKPNHSV</sequence>
<dbReference type="InterPro" id="IPR050508">
    <property type="entry name" value="Methyltransf_Superfamily"/>
</dbReference>
<dbReference type="SUPFAM" id="SSF53335">
    <property type="entry name" value="S-adenosyl-L-methionine-dependent methyltransferases"/>
    <property type="match status" value="1"/>
</dbReference>
<dbReference type="STRING" id="70996.SE18_21410"/>
<reference evidence="2 3" key="1">
    <citation type="submission" date="2015-07" db="EMBL/GenBank/DDBJ databases">
        <title>Whole genome sequence of Herpetosiphon geysericola DSM 7119.</title>
        <authorList>
            <person name="Hemp J."/>
            <person name="Ward L.M."/>
            <person name="Pace L.A."/>
            <person name="Fischer W.W."/>
        </authorList>
    </citation>
    <scope>NUCLEOTIDE SEQUENCE [LARGE SCALE GENOMIC DNA]</scope>
    <source>
        <strain evidence="2 3">DSM 7119</strain>
    </source>
</reference>
<feature type="domain" description="Methyltransferase type 11" evidence="1">
    <location>
        <begin position="42"/>
        <end position="133"/>
    </location>
</feature>
<dbReference type="InterPro" id="IPR029063">
    <property type="entry name" value="SAM-dependent_MTases_sf"/>
</dbReference>
<comment type="caution">
    <text evidence="2">The sequence shown here is derived from an EMBL/GenBank/DDBJ whole genome shotgun (WGS) entry which is preliminary data.</text>
</comment>